<evidence type="ECO:0000256" key="1">
    <source>
        <dbReference type="ARBA" id="ARBA00023015"/>
    </source>
</evidence>
<dbReference type="SMART" id="SM00342">
    <property type="entry name" value="HTH_ARAC"/>
    <property type="match status" value="1"/>
</dbReference>
<dbReference type="AlphaFoldDB" id="A0AAU7UGS1"/>
<sequence length="321" mass="35295">MTPVPAPDSGFHTDSLPSPLASELARLRDLVRLHAPYDAEFPLRVPGVAVARSTQAHEALVHSVQKPALCIVAQGNKSVHIGSEQYEYDAEHMMVYAVNLPVAFQVTKASPSEPFLTFKLDLDPQRIAELTLKVYPHGLPRVHDPRGVQITEANFAIIHAAVRLLETVESERDARWVGPIIVDELLMRLLLSPAGPMVAQLGQVESNTERVARAIEWIQKHINEPLTIEALAESVHMGVSTFHAHFKAVTGLSPLQFQKNLRLQEARRLLVATVMDAGSVSQQVGYASASQFTREYTRFFGTTPRKDMAHLRAGANGAGTN</sequence>
<evidence type="ECO:0000313" key="4">
    <source>
        <dbReference type="EMBL" id="XBV87606.1"/>
    </source>
</evidence>
<dbReference type="KEGG" id="dsc:ABOD76_22090"/>
<gene>
    <name evidence="4" type="ORF">ABOD76_22090</name>
</gene>
<dbReference type="InterPro" id="IPR009057">
    <property type="entry name" value="Homeodomain-like_sf"/>
</dbReference>
<dbReference type="InterPro" id="IPR018060">
    <property type="entry name" value="HTH_AraC"/>
</dbReference>
<dbReference type="Pfam" id="PF06719">
    <property type="entry name" value="AraC_N"/>
    <property type="match status" value="1"/>
</dbReference>
<dbReference type="RefSeq" id="WP_350245755.1">
    <property type="nucleotide sequence ID" value="NZ_CP158301.1"/>
</dbReference>
<proteinExistence type="predicted"/>
<evidence type="ECO:0000256" key="2">
    <source>
        <dbReference type="ARBA" id="ARBA00023163"/>
    </source>
</evidence>
<dbReference type="Pfam" id="PF12833">
    <property type="entry name" value="HTH_18"/>
    <property type="match status" value="1"/>
</dbReference>
<dbReference type="PANTHER" id="PTHR43436:SF1">
    <property type="entry name" value="TRANSCRIPTIONAL REGULATORY PROTEIN"/>
    <property type="match status" value="1"/>
</dbReference>
<dbReference type="EMBL" id="CP158301">
    <property type="protein sequence ID" value="XBV87606.1"/>
    <property type="molecule type" value="Genomic_DNA"/>
</dbReference>
<dbReference type="PANTHER" id="PTHR43436">
    <property type="entry name" value="ARAC-FAMILY TRANSCRIPTIONAL REGULATOR"/>
    <property type="match status" value="1"/>
</dbReference>
<keyword evidence="1" id="KW-0805">Transcription regulation</keyword>
<organism evidence="4">
    <name type="scientific">Deinococcus sonorensis KR-87</name>
    <dbReference type="NCBI Taxonomy" id="694439"/>
    <lineage>
        <taxon>Bacteria</taxon>
        <taxon>Thermotogati</taxon>
        <taxon>Deinococcota</taxon>
        <taxon>Deinococci</taxon>
        <taxon>Deinococcales</taxon>
        <taxon>Deinococcaceae</taxon>
        <taxon>Deinococcus</taxon>
    </lineage>
</organism>
<dbReference type="InterPro" id="IPR009594">
    <property type="entry name" value="Tscrpt_reg_HTH_AraC_N"/>
</dbReference>
<reference evidence="4" key="1">
    <citation type="submission" date="2024-06" db="EMBL/GenBank/DDBJ databases">
        <title>Draft Genome Sequence of Deinococcus sonorensis Type Strain KR-87, a Biofilm Producing Representative of the Genus Deinococcus.</title>
        <authorList>
            <person name="Boren L.S."/>
            <person name="Grosso R.A."/>
            <person name="Hugenberg-Cox A.N."/>
            <person name="Hill J.T.E."/>
            <person name="Albert C.M."/>
            <person name="Tuohy J.M."/>
        </authorList>
    </citation>
    <scope>NUCLEOTIDE SEQUENCE</scope>
    <source>
        <strain evidence="4">KR-87</strain>
        <plasmid evidence="4">pDson05</plasmid>
    </source>
</reference>
<geneLocation type="plasmid" evidence="4">
    <name>pDson05</name>
</geneLocation>
<dbReference type="Gene3D" id="1.10.10.60">
    <property type="entry name" value="Homeodomain-like"/>
    <property type="match status" value="2"/>
</dbReference>
<dbReference type="GO" id="GO:0043565">
    <property type="term" value="F:sequence-specific DNA binding"/>
    <property type="evidence" value="ECO:0007669"/>
    <property type="project" value="InterPro"/>
</dbReference>
<evidence type="ECO:0000259" key="3">
    <source>
        <dbReference type="PROSITE" id="PS01124"/>
    </source>
</evidence>
<dbReference type="PROSITE" id="PS01124">
    <property type="entry name" value="HTH_ARAC_FAMILY_2"/>
    <property type="match status" value="1"/>
</dbReference>
<dbReference type="GO" id="GO:0003700">
    <property type="term" value="F:DNA-binding transcription factor activity"/>
    <property type="evidence" value="ECO:0007669"/>
    <property type="project" value="InterPro"/>
</dbReference>
<feature type="domain" description="HTH araC/xylS-type" evidence="3">
    <location>
        <begin position="212"/>
        <end position="310"/>
    </location>
</feature>
<keyword evidence="2" id="KW-0804">Transcription</keyword>
<protein>
    <submittedName>
        <fullName evidence="4">AraC family transcriptional regulator</fullName>
    </submittedName>
</protein>
<name>A0AAU7UGS1_9DEIO</name>
<keyword evidence="4" id="KW-0614">Plasmid</keyword>
<accession>A0AAU7UGS1</accession>
<dbReference type="SUPFAM" id="SSF46689">
    <property type="entry name" value="Homeodomain-like"/>
    <property type="match status" value="2"/>
</dbReference>